<feature type="region of interest" description="Disordered" evidence="1">
    <location>
        <begin position="61"/>
        <end position="86"/>
    </location>
</feature>
<proteinExistence type="predicted"/>
<name>A0A841G0U9_9ACTN</name>
<sequence length="105" mass="11642">MEVDESKMRRASAKIRTIGHDAQAYLDREKAALDFGSQGNDGFGTMQALKSTVEKLHRAASRLASDSTETGDNITRAADNHRENERVQKQNIDANLRALTTLRTP</sequence>
<evidence type="ECO:0000313" key="2">
    <source>
        <dbReference type="EMBL" id="MBB6037790.1"/>
    </source>
</evidence>
<accession>A0A841G0U9</accession>
<feature type="compositionally biased region" description="Polar residues" evidence="1">
    <location>
        <begin position="64"/>
        <end position="73"/>
    </location>
</feature>
<evidence type="ECO:0000313" key="3">
    <source>
        <dbReference type="Proteomes" id="UP000548476"/>
    </source>
</evidence>
<comment type="caution">
    <text evidence="2">The sequence shown here is derived from an EMBL/GenBank/DDBJ whole genome shotgun (WGS) entry which is preliminary data.</text>
</comment>
<dbReference type="Proteomes" id="UP000548476">
    <property type="component" value="Unassembled WGS sequence"/>
</dbReference>
<dbReference type="AlphaFoldDB" id="A0A841G0U9"/>
<protein>
    <submittedName>
        <fullName evidence="2">Uncharacterized protein</fullName>
    </submittedName>
</protein>
<evidence type="ECO:0000256" key="1">
    <source>
        <dbReference type="SAM" id="MobiDB-lite"/>
    </source>
</evidence>
<gene>
    <name evidence="2" type="ORF">HNR73_005668</name>
</gene>
<keyword evidence="3" id="KW-1185">Reference proteome</keyword>
<organism evidence="2 3">
    <name type="scientific">Phytomonospora endophytica</name>
    <dbReference type="NCBI Taxonomy" id="714109"/>
    <lineage>
        <taxon>Bacteria</taxon>
        <taxon>Bacillati</taxon>
        <taxon>Actinomycetota</taxon>
        <taxon>Actinomycetes</taxon>
        <taxon>Micromonosporales</taxon>
        <taxon>Micromonosporaceae</taxon>
        <taxon>Phytomonospora</taxon>
    </lineage>
</organism>
<dbReference type="RefSeq" id="WP_184790594.1">
    <property type="nucleotide sequence ID" value="NZ_BONT01000053.1"/>
</dbReference>
<reference evidence="2 3" key="1">
    <citation type="submission" date="2020-08" db="EMBL/GenBank/DDBJ databases">
        <title>Genomic Encyclopedia of Type Strains, Phase IV (KMG-IV): sequencing the most valuable type-strain genomes for metagenomic binning, comparative biology and taxonomic classification.</title>
        <authorList>
            <person name="Goeker M."/>
        </authorList>
    </citation>
    <scope>NUCLEOTIDE SEQUENCE [LARGE SCALE GENOMIC DNA]</scope>
    <source>
        <strain evidence="2 3">YIM 65646</strain>
    </source>
</reference>
<dbReference type="EMBL" id="JACHGT010000013">
    <property type="protein sequence ID" value="MBB6037790.1"/>
    <property type="molecule type" value="Genomic_DNA"/>
</dbReference>